<dbReference type="GO" id="GO:0003723">
    <property type="term" value="F:RNA binding"/>
    <property type="evidence" value="ECO:0007669"/>
    <property type="project" value="UniProtKB-KW"/>
</dbReference>
<keyword evidence="4" id="KW-1185">Reference proteome</keyword>
<dbReference type="InterPro" id="IPR002942">
    <property type="entry name" value="S4_RNA-bd"/>
</dbReference>
<dbReference type="Gene3D" id="3.30.1370.160">
    <property type="match status" value="1"/>
</dbReference>
<dbReference type="SUPFAM" id="SSF55174">
    <property type="entry name" value="Alpha-L RNA-binding motif"/>
    <property type="match status" value="1"/>
</dbReference>
<sequence length="261" mass="29232">MMRNEIYGHFHPDERQFVDKAWEWVSHAGDYHEVKLTEFLDPRQGYILQTLVNRHPDVEVRWEGGSENAERRRALVAPDYRDLSEEDIELKVLSISSGEQKFLTLEHGDYMGAILGLGVKRGKIGDIHVLEDGCHVVVASDIADYLAMNLTGVHRVNVTTEILPVSGLRAAAVKLETVELTVASLRLDGIAADVTRLSRSKILVPIKAGRVRVNWKVEEDPSCGLKDGDMVSIQGFGRFKVLEIGSLTKKGRYRVKVGKFV</sequence>
<accession>A0A1G8HQU6</accession>
<evidence type="ECO:0000256" key="1">
    <source>
        <dbReference type="PROSITE-ProRule" id="PRU00182"/>
    </source>
</evidence>
<dbReference type="PROSITE" id="PS50889">
    <property type="entry name" value="S4"/>
    <property type="match status" value="1"/>
</dbReference>
<dbReference type="Pfam" id="PF21278">
    <property type="entry name" value="YlmH_1st"/>
    <property type="match status" value="1"/>
</dbReference>
<name>A0A1G8HQU6_9BACL</name>
<dbReference type="Gene3D" id="3.10.290.10">
    <property type="entry name" value="RNA-binding S4 domain"/>
    <property type="match status" value="1"/>
</dbReference>
<dbReference type="Gene3D" id="3.30.70.330">
    <property type="match status" value="1"/>
</dbReference>
<dbReference type="AlphaFoldDB" id="A0A1G8HQU6"/>
<dbReference type="InterPro" id="IPR048443">
    <property type="entry name" value="RqcP2_N"/>
</dbReference>
<dbReference type="OrthoDB" id="9812787at2"/>
<dbReference type="InterPro" id="IPR040591">
    <property type="entry name" value="RqcP2_RBD"/>
</dbReference>
<gene>
    <name evidence="3" type="ORF">SAMN05216192_1035</name>
</gene>
<dbReference type="InterPro" id="IPR012677">
    <property type="entry name" value="Nucleotide-bd_a/b_plait_sf"/>
</dbReference>
<evidence type="ECO:0000313" key="4">
    <source>
        <dbReference type="Proteomes" id="UP000199050"/>
    </source>
</evidence>
<dbReference type="SMART" id="SM00363">
    <property type="entry name" value="S4"/>
    <property type="match status" value="1"/>
</dbReference>
<dbReference type="STRING" id="1174501.SAMN05216192_1035"/>
<proteinExistence type="predicted"/>
<keyword evidence="1" id="KW-0694">RNA-binding</keyword>
<protein>
    <submittedName>
        <fullName evidence="3">RNA-binding protein YlmH, contains S4-like domain</fullName>
    </submittedName>
</protein>
<dbReference type="EMBL" id="FNDX01000003">
    <property type="protein sequence ID" value="SDI09046.1"/>
    <property type="molecule type" value="Genomic_DNA"/>
</dbReference>
<dbReference type="CDD" id="cd00165">
    <property type="entry name" value="S4"/>
    <property type="match status" value="1"/>
</dbReference>
<organism evidence="3 4">
    <name type="scientific">Paenibacillus typhae</name>
    <dbReference type="NCBI Taxonomy" id="1174501"/>
    <lineage>
        <taxon>Bacteria</taxon>
        <taxon>Bacillati</taxon>
        <taxon>Bacillota</taxon>
        <taxon>Bacilli</taxon>
        <taxon>Bacillales</taxon>
        <taxon>Paenibacillaceae</taxon>
        <taxon>Paenibacillus</taxon>
    </lineage>
</organism>
<reference evidence="4" key="1">
    <citation type="submission" date="2016-10" db="EMBL/GenBank/DDBJ databases">
        <authorList>
            <person name="Varghese N."/>
            <person name="Submissions S."/>
        </authorList>
    </citation>
    <scope>NUCLEOTIDE SEQUENCE [LARGE SCALE GENOMIC DNA]</scope>
    <source>
        <strain evidence="4">CGMCC 1.11012</strain>
    </source>
</reference>
<dbReference type="InterPro" id="IPR036986">
    <property type="entry name" value="S4_RNA-bd_sf"/>
</dbReference>
<evidence type="ECO:0000259" key="2">
    <source>
        <dbReference type="SMART" id="SM00363"/>
    </source>
</evidence>
<evidence type="ECO:0000313" key="3">
    <source>
        <dbReference type="EMBL" id="SDI09046.1"/>
    </source>
</evidence>
<dbReference type="Pfam" id="PF17774">
    <property type="entry name" value="YlmH_RBD"/>
    <property type="match status" value="1"/>
</dbReference>
<dbReference type="Proteomes" id="UP000199050">
    <property type="component" value="Unassembled WGS sequence"/>
</dbReference>
<feature type="domain" description="RNA-binding S4" evidence="2">
    <location>
        <begin position="185"/>
        <end position="242"/>
    </location>
</feature>